<accession>E6Z118</accession>
<evidence type="ECO:0000256" key="1">
    <source>
        <dbReference type="SAM" id="Phobius"/>
    </source>
</evidence>
<dbReference type="AlphaFoldDB" id="E6Z118"/>
<evidence type="ECO:0000313" key="2">
    <source>
        <dbReference type="EMBL" id="CBI82806.1"/>
    </source>
</evidence>
<gene>
    <name evidence="2" type="ORF">BARSC_190077</name>
</gene>
<dbReference type="EMBL" id="FN645524">
    <property type="protein sequence ID" value="CBI82806.1"/>
    <property type="molecule type" value="Genomic_DNA"/>
</dbReference>
<proteinExistence type="predicted"/>
<organism evidence="2">
    <name type="scientific">Bartonella schoenbuchensis (strain DSM 13525 / NCTC 13165 / R1)</name>
    <dbReference type="NCBI Taxonomy" id="687861"/>
    <lineage>
        <taxon>Bacteria</taxon>
        <taxon>Pseudomonadati</taxon>
        <taxon>Pseudomonadota</taxon>
        <taxon>Alphaproteobacteria</taxon>
        <taxon>Hyphomicrobiales</taxon>
        <taxon>Bartonellaceae</taxon>
        <taxon>Bartonella</taxon>
    </lineage>
</organism>
<sequence>MGMRCVLKHHGWLGGLSTAVLAGLALITAQTKVYAKSLKWKGFTNTYGTGKLVIGVVIIQMGKSSVMGGMGVRVMGGR</sequence>
<keyword evidence="1" id="KW-0472">Membrane</keyword>
<keyword evidence="1" id="KW-1133">Transmembrane helix</keyword>
<feature type="transmembrane region" description="Helical" evidence="1">
    <location>
        <begin position="53"/>
        <end position="72"/>
    </location>
</feature>
<name>E6Z118_BARSR</name>
<protein>
    <submittedName>
        <fullName evidence="2">Uncharacterized protein</fullName>
    </submittedName>
</protein>
<keyword evidence="1" id="KW-0812">Transmembrane</keyword>
<reference evidence="2" key="1">
    <citation type="journal article" date="2011" name="PLoS Genet.">
        <title>Parallel evolution of a type IV secretion system in radiating lineages of the host-restricted bacterial pathogen Bartonella.</title>
        <authorList>
            <person name="Engel P."/>
            <person name="Salzburger W."/>
            <person name="Liesch M."/>
            <person name="Chang C.C."/>
            <person name="Maruyama S."/>
            <person name="Lanz C."/>
            <person name="Calteau A."/>
            <person name="Lajus A."/>
            <person name="Medigue C."/>
            <person name="Schuster S.C."/>
            <person name="Dehio C."/>
        </authorList>
    </citation>
    <scope>NUCLEOTIDE SEQUENCE</scope>
    <source>
        <strain evidence="2">R1</strain>
    </source>
</reference>